<dbReference type="Gene3D" id="3.40.50.450">
    <property type="match status" value="1"/>
</dbReference>
<dbReference type="InterPro" id="IPR036388">
    <property type="entry name" value="WH-like_DNA-bd_sf"/>
</dbReference>
<dbReference type="Proteomes" id="UP000651977">
    <property type="component" value="Unassembled WGS sequence"/>
</dbReference>
<reference evidence="5" key="1">
    <citation type="journal article" date="2019" name="Int. J. Syst. Evol. Microbiol.">
        <title>The Global Catalogue of Microorganisms (GCM) 10K type strain sequencing project: providing services to taxonomists for standard genome sequencing and annotation.</title>
        <authorList>
            <consortium name="The Broad Institute Genomics Platform"/>
            <consortium name="The Broad Institute Genome Sequencing Center for Infectious Disease"/>
            <person name="Wu L."/>
            <person name="Ma J."/>
        </authorList>
    </citation>
    <scope>NUCLEOTIDE SEQUENCE [LARGE SCALE GENOMIC DNA]</scope>
    <source>
        <strain evidence="5">CGMCC 1.10131</strain>
    </source>
</reference>
<dbReference type="PANTHER" id="PTHR43022">
    <property type="entry name" value="PROTEIN SMF"/>
    <property type="match status" value="1"/>
</dbReference>
<name>A0ABQ1I2W2_9ALTE</name>
<feature type="domain" description="Smf/DprA SLOG" evidence="2">
    <location>
        <begin position="79"/>
        <end position="288"/>
    </location>
</feature>
<sequence>MLPQLSVAQYLLLAEVPRLSLARLQEVLAHTGTEALFTASEAQLRGWQFSSAQISALLKPNQQRIDNTLSWLAESGCQVIGCFDALYPECLRNIQRPPLLLFVRGNAALLKRPQLAIVGSRHASVVALRHSQMFAQQLAEQGFTITSGLALGIDAAAHKGALLARPDATIAVVATGLDRVYPKRHQQLAHQIVEQGVIVSEFWPGTAAKANHFPRRNRIISGLSKAVLVVQAGLPSGSLLTANYAAEQGRDVFAVPGSIDDPLHAGCHYLIQQGAKLVSSAADIMEELEGFIETPIPLSPGMEQNMQEQNLPYRQLLDNVAYETTSIDDLVLSTQQPVDAVLAQLTELEILGVVAVVPGGYVKLRRN</sequence>
<dbReference type="NCBIfam" id="TIGR00732">
    <property type="entry name" value="dprA"/>
    <property type="match status" value="1"/>
</dbReference>
<evidence type="ECO:0000259" key="2">
    <source>
        <dbReference type="Pfam" id="PF02481"/>
    </source>
</evidence>
<dbReference type="InterPro" id="IPR003488">
    <property type="entry name" value="DprA"/>
</dbReference>
<dbReference type="EMBL" id="BMDY01000015">
    <property type="protein sequence ID" value="GGB11278.1"/>
    <property type="molecule type" value="Genomic_DNA"/>
</dbReference>
<evidence type="ECO:0000313" key="4">
    <source>
        <dbReference type="EMBL" id="GGB11278.1"/>
    </source>
</evidence>
<proteinExistence type="inferred from homology"/>
<keyword evidence="5" id="KW-1185">Reference proteome</keyword>
<evidence type="ECO:0000313" key="5">
    <source>
        <dbReference type="Proteomes" id="UP000651977"/>
    </source>
</evidence>
<protein>
    <submittedName>
        <fullName evidence="4">DNA protecting protein DprA</fullName>
    </submittedName>
</protein>
<gene>
    <name evidence="4" type="primary">dprA</name>
    <name evidence="4" type="ORF">GCM10007414_25920</name>
</gene>
<dbReference type="PANTHER" id="PTHR43022:SF1">
    <property type="entry name" value="PROTEIN SMF"/>
    <property type="match status" value="1"/>
</dbReference>
<feature type="domain" description="DprA winged helix" evidence="3">
    <location>
        <begin position="308"/>
        <end position="360"/>
    </location>
</feature>
<dbReference type="Gene3D" id="1.10.10.10">
    <property type="entry name" value="Winged helix-like DNA-binding domain superfamily/Winged helix DNA-binding domain"/>
    <property type="match status" value="1"/>
</dbReference>
<dbReference type="RefSeq" id="WP_055733209.1">
    <property type="nucleotide sequence ID" value="NZ_BMDY01000015.1"/>
</dbReference>
<evidence type="ECO:0000256" key="1">
    <source>
        <dbReference type="ARBA" id="ARBA00006525"/>
    </source>
</evidence>
<comment type="caution">
    <text evidence="4">The sequence shown here is derived from an EMBL/GenBank/DDBJ whole genome shotgun (WGS) entry which is preliminary data.</text>
</comment>
<dbReference type="InterPro" id="IPR041614">
    <property type="entry name" value="DprA_WH"/>
</dbReference>
<dbReference type="Pfam" id="PF02481">
    <property type="entry name" value="DNA_processg_A"/>
    <property type="match status" value="1"/>
</dbReference>
<dbReference type="SUPFAM" id="SSF102405">
    <property type="entry name" value="MCP/YpsA-like"/>
    <property type="match status" value="1"/>
</dbReference>
<comment type="similarity">
    <text evidence="1">Belongs to the DprA/Smf family.</text>
</comment>
<evidence type="ECO:0000259" key="3">
    <source>
        <dbReference type="Pfam" id="PF17782"/>
    </source>
</evidence>
<dbReference type="InterPro" id="IPR057666">
    <property type="entry name" value="DrpA_SLOG"/>
</dbReference>
<dbReference type="Pfam" id="PF17782">
    <property type="entry name" value="WHD_DprA"/>
    <property type="match status" value="1"/>
</dbReference>
<organism evidence="4 5">
    <name type="scientific">Agarivorans gilvus</name>
    <dbReference type="NCBI Taxonomy" id="680279"/>
    <lineage>
        <taxon>Bacteria</taxon>
        <taxon>Pseudomonadati</taxon>
        <taxon>Pseudomonadota</taxon>
        <taxon>Gammaproteobacteria</taxon>
        <taxon>Alteromonadales</taxon>
        <taxon>Alteromonadaceae</taxon>
        <taxon>Agarivorans</taxon>
    </lineage>
</organism>
<accession>A0ABQ1I2W2</accession>